<evidence type="ECO:0000256" key="2">
    <source>
        <dbReference type="ARBA" id="ARBA00023152"/>
    </source>
</evidence>
<keyword evidence="2 4" id="KW-0324">Glycolysis</keyword>
<comment type="pathway">
    <text evidence="4">Carbohydrate degradation; glycolysis; D-glyceraldehyde 3-phosphate and glycerone phosphate from D-glucose: step 2/4.</text>
</comment>
<dbReference type="GO" id="GO:0048029">
    <property type="term" value="F:monosaccharide binding"/>
    <property type="evidence" value="ECO:0007669"/>
    <property type="project" value="TreeGrafter"/>
</dbReference>
<evidence type="ECO:0000256" key="1">
    <source>
        <dbReference type="ARBA" id="ARBA00022432"/>
    </source>
</evidence>
<comment type="similarity">
    <text evidence="4">Belongs to the GPI family.</text>
</comment>
<dbReference type="Pfam" id="PF00342">
    <property type="entry name" value="PGI"/>
    <property type="match status" value="1"/>
</dbReference>
<dbReference type="SUPFAM" id="SSF53697">
    <property type="entry name" value="SIS domain"/>
    <property type="match status" value="1"/>
</dbReference>
<dbReference type="InterPro" id="IPR046348">
    <property type="entry name" value="SIS_dom_sf"/>
</dbReference>
<dbReference type="RefSeq" id="WP_062483572.1">
    <property type="nucleotide sequence ID" value="NZ_LN885086.1"/>
</dbReference>
<accession>A0A0S4KQ44</accession>
<dbReference type="Gene3D" id="3.40.50.10490">
    <property type="entry name" value="Glucose-6-phosphate isomerase like protein, domain 1"/>
    <property type="match status" value="3"/>
</dbReference>
<dbReference type="EMBL" id="LN885086">
    <property type="protein sequence ID" value="CUQ65887.1"/>
    <property type="molecule type" value="Genomic_DNA"/>
</dbReference>
<dbReference type="InterPro" id="IPR001672">
    <property type="entry name" value="G6P_Isomerase"/>
</dbReference>
<comment type="catalytic activity">
    <reaction evidence="4">
        <text>alpha-D-glucose 6-phosphate = beta-D-fructose 6-phosphate</text>
        <dbReference type="Rhea" id="RHEA:11816"/>
        <dbReference type="ChEBI" id="CHEBI:57634"/>
        <dbReference type="ChEBI" id="CHEBI:58225"/>
        <dbReference type="EC" id="5.3.1.9"/>
    </reaction>
</comment>
<dbReference type="InterPro" id="IPR035476">
    <property type="entry name" value="SIS_PGI_1"/>
</dbReference>
<dbReference type="OrthoDB" id="140919at2"/>
<keyword evidence="6" id="KW-1185">Reference proteome</keyword>
<dbReference type="GO" id="GO:0004347">
    <property type="term" value="F:glucose-6-phosphate isomerase activity"/>
    <property type="evidence" value="ECO:0007669"/>
    <property type="project" value="UniProtKB-EC"/>
</dbReference>
<name>A0A0S4KQ44_9BACT</name>
<dbReference type="GO" id="GO:0097367">
    <property type="term" value="F:carbohydrate derivative binding"/>
    <property type="evidence" value="ECO:0007669"/>
    <property type="project" value="InterPro"/>
</dbReference>
<dbReference type="PROSITE" id="PS51463">
    <property type="entry name" value="P_GLUCOSE_ISOMERASE_3"/>
    <property type="match status" value="1"/>
</dbReference>
<protein>
    <recommendedName>
        <fullName evidence="4">Glucose-6-phosphate isomerase</fullName>
        <ecNumber evidence="4">5.3.1.9</ecNumber>
    </recommendedName>
</protein>
<dbReference type="GO" id="GO:0006096">
    <property type="term" value="P:glycolytic process"/>
    <property type="evidence" value="ECO:0007669"/>
    <property type="project" value="UniProtKB-UniPathway"/>
</dbReference>
<dbReference type="GO" id="GO:0005829">
    <property type="term" value="C:cytosol"/>
    <property type="evidence" value="ECO:0007669"/>
    <property type="project" value="TreeGrafter"/>
</dbReference>
<dbReference type="KEGG" id="nio:NITINOP_0912"/>
<gene>
    <name evidence="5" type="ORF">NITINOP_0912</name>
</gene>
<dbReference type="PRINTS" id="PR00662">
    <property type="entry name" value="G6PISOMERASE"/>
</dbReference>
<dbReference type="PANTHER" id="PTHR11469:SF1">
    <property type="entry name" value="GLUCOSE-6-PHOSPHATE ISOMERASE"/>
    <property type="match status" value="1"/>
</dbReference>
<dbReference type="GO" id="GO:0051156">
    <property type="term" value="P:glucose 6-phosphate metabolic process"/>
    <property type="evidence" value="ECO:0007669"/>
    <property type="project" value="TreeGrafter"/>
</dbReference>
<dbReference type="EC" id="5.3.1.9" evidence="4"/>
<dbReference type="CDD" id="cd05015">
    <property type="entry name" value="SIS_PGI_1"/>
    <property type="match status" value="1"/>
</dbReference>
<organism evidence="5 6">
    <name type="scientific">Candidatus Nitrospira inopinata</name>
    <dbReference type="NCBI Taxonomy" id="1715989"/>
    <lineage>
        <taxon>Bacteria</taxon>
        <taxon>Pseudomonadati</taxon>
        <taxon>Nitrospirota</taxon>
        <taxon>Nitrospiria</taxon>
        <taxon>Nitrospirales</taxon>
        <taxon>Nitrospiraceae</taxon>
        <taxon>Nitrospira</taxon>
    </lineage>
</organism>
<evidence type="ECO:0000313" key="5">
    <source>
        <dbReference type="EMBL" id="CUQ65887.1"/>
    </source>
</evidence>
<dbReference type="PANTHER" id="PTHR11469">
    <property type="entry name" value="GLUCOSE-6-PHOSPHATE ISOMERASE"/>
    <property type="match status" value="1"/>
</dbReference>
<proteinExistence type="inferred from homology"/>
<dbReference type="GO" id="GO:0006094">
    <property type="term" value="P:gluconeogenesis"/>
    <property type="evidence" value="ECO:0007669"/>
    <property type="project" value="UniProtKB-KW"/>
</dbReference>
<keyword evidence="1 4" id="KW-0312">Gluconeogenesis</keyword>
<reference evidence="6" key="1">
    <citation type="submission" date="2015-09" db="EMBL/GenBank/DDBJ databases">
        <authorList>
            <person name="Daims H."/>
        </authorList>
    </citation>
    <scope>NUCLEOTIDE SEQUENCE [LARGE SCALE GENOMIC DNA]</scope>
</reference>
<evidence type="ECO:0000256" key="3">
    <source>
        <dbReference type="ARBA" id="ARBA00023235"/>
    </source>
</evidence>
<evidence type="ECO:0000256" key="4">
    <source>
        <dbReference type="RuleBase" id="RU000612"/>
    </source>
</evidence>
<dbReference type="STRING" id="1715989.NITINOP_0912"/>
<dbReference type="Proteomes" id="UP000066284">
    <property type="component" value="Chromosome 1"/>
</dbReference>
<dbReference type="AlphaFoldDB" id="A0A0S4KQ44"/>
<evidence type="ECO:0000313" key="6">
    <source>
        <dbReference type="Proteomes" id="UP000066284"/>
    </source>
</evidence>
<keyword evidence="3 4" id="KW-0413">Isomerase</keyword>
<sequence>MPTPLRKALPAPFQVTVRSAMEELDHNRIVDRLWEKDHRLWKDQPTEITDRLGWLTVHERMREQLNSLRDCVAETKAMGVTDVVLLGMGGSSLGPEVLRASFGQAKGFPRLWVLDSTVPGWVRSVTDALTPSNTLFLVASKSGGTIEVMSLFAHFWELVHKATKHRAGDHFIAVTDPGTGLERLARDHGFRRIFTNPPDIGGRYSVLSLFGLVPAALLGLDVSKLLDRAAGMAAQCKTQNPIEANPGAYLGTVMGSLAKSGRDKVTVITSPALSTFGLWVEQLLAESTGKEGTGLIPVAQEPVLRPSSYGDDRLFIYLRLQKDRNATLDRRIQALRNARRPVIQLDLRDRYDLGAEFFRWEFATAVAGHLLGIHPFDQPNVQESKDNTNQVLSVFDSTRQLPELLRHSPAQAAKDLVTRLKAGVYVAILAYTTPSRPFEQAIARLRKTLVARHHVTTTFGYGPRYLHSTGQLHKGGPATGLFLQLIDRMAPDLPIPGKSFSFGTLARAQAAGDLQSLRTHHRHALLVPLGRDPVQTIDVVTAALSPVHSSNRRVAIQTKAQATRRRTRQ</sequence>
<dbReference type="UniPathway" id="UPA00109">
    <property type="reaction ID" value="UER00181"/>
</dbReference>